<comment type="caution">
    <text evidence="3">The sequence shown here is derived from an EMBL/GenBank/DDBJ whole genome shotgun (WGS) entry which is preliminary data.</text>
</comment>
<dbReference type="OrthoDB" id="10255576at2759"/>
<gene>
    <name evidence="3" type="ORF">A1O3_09012</name>
</gene>
<evidence type="ECO:0000313" key="3">
    <source>
        <dbReference type="EMBL" id="EXJ77853.1"/>
    </source>
</evidence>
<dbReference type="GO" id="GO:0032981">
    <property type="term" value="P:mitochondrial respiratory chain complex I assembly"/>
    <property type="evidence" value="ECO:0007669"/>
    <property type="project" value="TreeGrafter"/>
</dbReference>
<sequence>MEAVRDLWLRWKMLRLPWRKKFLIGQDLQGNTFWEFKDTLNPGRWRRIVNTNRRTHFSDVQISPQWHQWLRQTRADAPSLQEQAADIQRQTLLKHNAQLADKRWAEKPRYIETPNSAATIPLRAAPEIDRASAEFMPGQPPQLQKTRTAAETAVHPPEADSLKNTQETGANPGANWQPQPWLPGSAKR</sequence>
<dbReference type="PANTHER" id="PTHR32470">
    <property type="entry name" value="ADH DEHYDROGENASE [UBIQUINONE] 1 ALPHA SUBCOMPLEX ASSEMBLY FACTOR 2"/>
    <property type="match status" value="1"/>
</dbReference>
<dbReference type="RefSeq" id="XP_007737298.1">
    <property type="nucleotide sequence ID" value="XM_007739108.1"/>
</dbReference>
<dbReference type="EMBL" id="AMGY01000009">
    <property type="protein sequence ID" value="EXJ77853.1"/>
    <property type="molecule type" value="Genomic_DNA"/>
</dbReference>
<name>W9XCC7_9EURO</name>
<evidence type="ECO:0000256" key="2">
    <source>
        <dbReference type="SAM" id="MobiDB-lite"/>
    </source>
</evidence>
<dbReference type="HOGENOM" id="CLU_067876_1_0_1"/>
<dbReference type="InterPro" id="IPR007763">
    <property type="entry name" value="NDUFA12"/>
</dbReference>
<feature type="region of interest" description="Disordered" evidence="2">
    <location>
        <begin position="134"/>
        <end position="188"/>
    </location>
</feature>
<keyword evidence="4" id="KW-1185">Reference proteome</keyword>
<dbReference type="AlphaFoldDB" id="W9XCC7"/>
<organism evidence="3 4">
    <name type="scientific">Capronia epimyces CBS 606.96</name>
    <dbReference type="NCBI Taxonomy" id="1182542"/>
    <lineage>
        <taxon>Eukaryota</taxon>
        <taxon>Fungi</taxon>
        <taxon>Dikarya</taxon>
        <taxon>Ascomycota</taxon>
        <taxon>Pezizomycotina</taxon>
        <taxon>Eurotiomycetes</taxon>
        <taxon>Chaetothyriomycetidae</taxon>
        <taxon>Chaetothyriales</taxon>
        <taxon>Herpotrichiellaceae</taxon>
        <taxon>Capronia</taxon>
    </lineage>
</organism>
<reference evidence="3 4" key="1">
    <citation type="submission" date="2013-03" db="EMBL/GenBank/DDBJ databases">
        <title>The Genome Sequence of Capronia epimyces CBS 606.96.</title>
        <authorList>
            <consortium name="The Broad Institute Genomics Platform"/>
            <person name="Cuomo C."/>
            <person name="de Hoog S."/>
            <person name="Gorbushina A."/>
            <person name="Walker B."/>
            <person name="Young S.K."/>
            <person name="Zeng Q."/>
            <person name="Gargeya S."/>
            <person name="Fitzgerald M."/>
            <person name="Haas B."/>
            <person name="Abouelleil A."/>
            <person name="Allen A.W."/>
            <person name="Alvarado L."/>
            <person name="Arachchi H.M."/>
            <person name="Berlin A.M."/>
            <person name="Chapman S.B."/>
            <person name="Gainer-Dewar J."/>
            <person name="Goldberg J."/>
            <person name="Griggs A."/>
            <person name="Gujja S."/>
            <person name="Hansen M."/>
            <person name="Howarth C."/>
            <person name="Imamovic A."/>
            <person name="Ireland A."/>
            <person name="Larimer J."/>
            <person name="McCowan C."/>
            <person name="Murphy C."/>
            <person name="Pearson M."/>
            <person name="Poon T.W."/>
            <person name="Priest M."/>
            <person name="Roberts A."/>
            <person name="Saif S."/>
            <person name="Shea T."/>
            <person name="Sisk P."/>
            <person name="Sykes S."/>
            <person name="Wortman J."/>
            <person name="Nusbaum C."/>
            <person name="Birren B."/>
        </authorList>
    </citation>
    <scope>NUCLEOTIDE SEQUENCE [LARGE SCALE GENOMIC DNA]</scope>
    <source>
        <strain evidence="3 4">CBS 606.96</strain>
    </source>
</reference>
<dbReference type="InterPro" id="IPR052618">
    <property type="entry name" value="ComplexI_NDUFA12"/>
</dbReference>
<dbReference type="Proteomes" id="UP000019478">
    <property type="component" value="Unassembled WGS sequence"/>
</dbReference>
<dbReference type="GO" id="GO:0045271">
    <property type="term" value="C:respiratory chain complex I"/>
    <property type="evidence" value="ECO:0007669"/>
    <property type="project" value="InterPro"/>
</dbReference>
<dbReference type="GeneID" id="19173098"/>
<comment type="similarity">
    <text evidence="1">Belongs to the complex I NDUFA12 subunit family.</text>
</comment>
<dbReference type="eggNOG" id="ENOG502S4P5">
    <property type="taxonomic scope" value="Eukaryota"/>
</dbReference>
<dbReference type="GO" id="GO:0005739">
    <property type="term" value="C:mitochondrion"/>
    <property type="evidence" value="ECO:0007669"/>
    <property type="project" value="TreeGrafter"/>
</dbReference>
<proteinExistence type="inferred from homology"/>
<dbReference type="STRING" id="1182542.W9XCC7"/>
<evidence type="ECO:0000313" key="4">
    <source>
        <dbReference type="Proteomes" id="UP000019478"/>
    </source>
</evidence>
<feature type="compositionally biased region" description="Polar residues" evidence="2">
    <location>
        <begin position="162"/>
        <end position="178"/>
    </location>
</feature>
<accession>W9XCC7</accession>
<protein>
    <submittedName>
        <fullName evidence="3">Uncharacterized protein</fullName>
    </submittedName>
</protein>
<dbReference type="PANTHER" id="PTHR32470:SF2">
    <property type="entry name" value="NADH DEHYDROGENASE [UBIQUINONE] 1 ALPHA SUBCOMPLEX ASSEMBLY FACTOR 2"/>
    <property type="match status" value="1"/>
</dbReference>
<evidence type="ECO:0000256" key="1">
    <source>
        <dbReference type="ARBA" id="ARBA00007355"/>
    </source>
</evidence>
<dbReference type="Pfam" id="PF05071">
    <property type="entry name" value="NDUFA12"/>
    <property type="match status" value="1"/>
</dbReference>